<dbReference type="RefSeq" id="WP_029279149.1">
    <property type="nucleotide sequence ID" value="NZ_CP176757.1"/>
</dbReference>
<evidence type="ECO:0000313" key="2">
    <source>
        <dbReference type="EMBL" id="KEZ51967.1"/>
    </source>
</evidence>
<dbReference type="GO" id="GO:0016020">
    <property type="term" value="C:membrane"/>
    <property type="evidence" value="ECO:0007669"/>
    <property type="project" value="InterPro"/>
</dbReference>
<reference evidence="2 3" key="1">
    <citation type="journal article" date="2005" name="Int. J. Syst. Evol. Microbiol.">
        <title>Bacillus cibi sp. nov., isolated from jeotgal, a traditional Korean fermented seafood.</title>
        <authorList>
            <person name="Yoon J.H."/>
            <person name="Lee C.H."/>
            <person name="Oh T.K."/>
        </authorList>
    </citation>
    <scope>NUCLEOTIDE SEQUENCE [LARGE SCALE GENOMIC DNA]</scope>
    <source>
        <strain evidence="2 3">DSM 16189</strain>
    </source>
</reference>
<keyword evidence="1" id="KW-1133">Transmembrane helix</keyword>
<gene>
    <name evidence="2" type="ORF">GS18_0212770</name>
</gene>
<dbReference type="AlphaFoldDB" id="A0A084GXA5"/>
<dbReference type="STRING" id="246786.GS18_0212770"/>
<keyword evidence="3" id="KW-1185">Reference proteome</keyword>
<keyword evidence="1" id="KW-0812">Transmembrane</keyword>
<feature type="transmembrane region" description="Helical" evidence="1">
    <location>
        <begin position="28"/>
        <end position="46"/>
    </location>
</feature>
<dbReference type="InterPro" id="IPR007313">
    <property type="entry name" value="FxsA"/>
</dbReference>
<name>A0A084GXA5_METID</name>
<organism evidence="2 3">
    <name type="scientific">Metabacillus indicus</name>
    <name type="common">Bacillus indicus</name>
    <dbReference type="NCBI Taxonomy" id="246786"/>
    <lineage>
        <taxon>Bacteria</taxon>
        <taxon>Bacillati</taxon>
        <taxon>Bacillota</taxon>
        <taxon>Bacilli</taxon>
        <taxon>Bacillales</taxon>
        <taxon>Bacillaceae</taxon>
        <taxon>Metabacillus</taxon>
    </lineage>
</organism>
<dbReference type="NCBIfam" id="NF008528">
    <property type="entry name" value="PRK11463.1-2"/>
    <property type="match status" value="1"/>
</dbReference>
<protein>
    <submittedName>
        <fullName evidence="2">Exlusion protein FxsA</fullName>
    </submittedName>
</protein>
<dbReference type="EMBL" id="JNVC02000005">
    <property type="protein sequence ID" value="KEZ51967.1"/>
    <property type="molecule type" value="Genomic_DNA"/>
</dbReference>
<evidence type="ECO:0000313" key="3">
    <source>
        <dbReference type="Proteomes" id="UP000028549"/>
    </source>
</evidence>
<dbReference type="OrthoDB" id="9792788at2"/>
<keyword evidence="1" id="KW-0472">Membrane</keyword>
<comment type="caution">
    <text evidence="2">The sequence shown here is derived from an EMBL/GenBank/DDBJ whole genome shotgun (WGS) entry which is preliminary data.</text>
</comment>
<sequence>MRYILPFLIIIPALEIGILLFSGKTLGIIPTILLIIATGVGGAFLAKKQGIETIQKVQREMSRGNIPGDSILDGLCILTGGLLLLTPGFVTDITGFMLLIPGTRKMFKPLLQKQISKMIERNRFTIIR</sequence>
<feature type="transmembrane region" description="Helical" evidence="1">
    <location>
        <begin position="5"/>
        <end position="22"/>
    </location>
</feature>
<evidence type="ECO:0000256" key="1">
    <source>
        <dbReference type="SAM" id="Phobius"/>
    </source>
</evidence>
<proteinExistence type="predicted"/>
<dbReference type="PANTHER" id="PTHR35335">
    <property type="entry name" value="UPF0716 PROTEIN FXSA"/>
    <property type="match status" value="1"/>
</dbReference>
<dbReference type="Pfam" id="PF04186">
    <property type="entry name" value="FxsA"/>
    <property type="match status" value="1"/>
</dbReference>
<dbReference type="Proteomes" id="UP000028549">
    <property type="component" value="Unassembled WGS sequence"/>
</dbReference>
<accession>A0A084GXA5</accession>
<dbReference type="PANTHER" id="PTHR35335:SF1">
    <property type="entry name" value="UPF0716 PROTEIN FXSA"/>
    <property type="match status" value="1"/>
</dbReference>
<feature type="transmembrane region" description="Helical" evidence="1">
    <location>
        <begin position="71"/>
        <end position="100"/>
    </location>
</feature>